<evidence type="ECO:0000313" key="4">
    <source>
        <dbReference type="Proteomes" id="UP000270697"/>
    </source>
</evidence>
<dbReference type="EMBL" id="RBXX01000002">
    <property type="protein sequence ID" value="RKT88045.1"/>
    <property type="molecule type" value="Genomic_DNA"/>
</dbReference>
<evidence type="ECO:0000313" key="2">
    <source>
        <dbReference type="EMBL" id="SFM50545.1"/>
    </source>
</evidence>
<dbReference type="SUPFAM" id="SSF46785">
    <property type="entry name" value="Winged helix' DNA-binding domain"/>
    <property type="match status" value="1"/>
</dbReference>
<evidence type="ECO:0000313" key="3">
    <source>
        <dbReference type="Proteomes" id="UP000199398"/>
    </source>
</evidence>
<reference evidence="1 4" key="2">
    <citation type="submission" date="2018-10" db="EMBL/GenBank/DDBJ databases">
        <title>Sequencing the genomes of 1000 actinobacteria strains.</title>
        <authorList>
            <person name="Klenk H.-P."/>
        </authorList>
    </citation>
    <scope>NUCLEOTIDE SEQUENCE [LARGE SCALE GENOMIC DNA]</scope>
    <source>
        <strain evidence="1 4">DSM 45119</strain>
    </source>
</reference>
<dbReference type="STRING" id="455193.SAMN05421805_101521"/>
<keyword evidence="4" id="KW-1185">Reference proteome</keyword>
<organism evidence="2 3">
    <name type="scientific">Saccharopolyspora antimicrobica</name>
    <dbReference type="NCBI Taxonomy" id="455193"/>
    <lineage>
        <taxon>Bacteria</taxon>
        <taxon>Bacillati</taxon>
        <taxon>Actinomycetota</taxon>
        <taxon>Actinomycetes</taxon>
        <taxon>Pseudonocardiales</taxon>
        <taxon>Pseudonocardiaceae</taxon>
        <taxon>Saccharopolyspora</taxon>
    </lineage>
</organism>
<name>A0A1I4REB1_9PSEU</name>
<protein>
    <submittedName>
        <fullName evidence="2">Uncharacterized protein</fullName>
    </submittedName>
</protein>
<reference evidence="2 3" key="1">
    <citation type="submission" date="2016-10" db="EMBL/GenBank/DDBJ databases">
        <authorList>
            <person name="de Groot N.N."/>
        </authorList>
    </citation>
    <scope>NUCLEOTIDE SEQUENCE [LARGE SCALE GENOMIC DNA]</scope>
    <source>
        <strain evidence="2 3">CPCC 201259</strain>
    </source>
</reference>
<dbReference type="InterPro" id="IPR036390">
    <property type="entry name" value="WH_DNA-bd_sf"/>
</dbReference>
<accession>A0A1I4REB1</accession>
<evidence type="ECO:0000313" key="1">
    <source>
        <dbReference type="EMBL" id="RKT88045.1"/>
    </source>
</evidence>
<dbReference type="AlphaFoldDB" id="A0A1I4REB1"/>
<proteinExistence type="predicted"/>
<sequence length="209" mass="22422">MIIAWCCPTIGGCPVSVGGVLSKRILRGVAAGEISEAYLRWPSPLAEAGTRLSTVVGLIGVGEVSRVDPGQLTDDDARRAGFGSAAGLRASLAKHGRGEVYRLTLSFEGPAPRPPVEPVVLGGRERAVIDQQLARLDVSAPRGPWTRQVLEVLRRRPGIRAAELAAEHNRPVSRCKSDVWRLRELGLVEQVDVGFELSARGRSYLEGGD</sequence>
<dbReference type="Proteomes" id="UP000270697">
    <property type="component" value="Unassembled WGS sequence"/>
</dbReference>
<dbReference type="EMBL" id="FOUP01000001">
    <property type="protein sequence ID" value="SFM50545.1"/>
    <property type="molecule type" value="Genomic_DNA"/>
</dbReference>
<dbReference type="Proteomes" id="UP000199398">
    <property type="component" value="Unassembled WGS sequence"/>
</dbReference>
<gene>
    <name evidence="1" type="ORF">ATL45_6471</name>
    <name evidence="2" type="ORF">SAMN05421805_101521</name>
</gene>